<comment type="caution">
    <text evidence="5">The sequence shown here is derived from an EMBL/GenBank/DDBJ whole genome shotgun (WGS) entry which is preliminary data.</text>
</comment>
<dbReference type="Proteomes" id="UP001287286">
    <property type="component" value="Unassembled WGS sequence"/>
</dbReference>
<dbReference type="PANTHER" id="PTHR37535">
    <property type="entry name" value="FLUG DOMAIN PROTEIN"/>
    <property type="match status" value="1"/>
</dbReference>
<evidence type="ECO:0000313" key="5">
    <source>
        <dbReference type="EMBL" id="KAK4084733.1"/>
    </source>
</evidence>
<keyword evidence="2" id="KW-0863">Zinc-finger</keyword>
<dbReference type="InterPro" id="IPR013087">
    <property type="entry name" value="Znf_C2H2_type"/>
</dbReference>
<evidence type="ECO:0000259" key="4">
    <source>
        <dbReference type="PROSITE" id="PS50157"/>
    </source>
</evidence>
<dbReference type="PROSITE" id="PS50157">
    <property type="entry name" value="ZINC_FINGER_C2H2_2"/>
    <property type="match status" value="1"/>
</dbReference>
<feature type="domain" description="C2H2-type" evidence="4">
    <location>
        <begin position="660"/>
        <end position="690"/>
    </location>
</feature>
<feature type="compositionally biased region" description="Low complexity" evidence="3">
    <location>
        <begin position="820"/>
        <end position="836"/>
    </location>
</feature>
<evidence type="ECO:0000256" key="2">
    <source>
        <dbReference type="PROSITE-ProRule" id="PRU00042"/>
    </source>
</evidence>
<dbReference type="CDD" id="cd00024">
    <property type="entry name" value="CD_CSD"/>
    <property type="match status" value="1"/>
</dbReference>
<proteinExistence type="predicted"/>
<accession>A0ABR0BNA0</accession>
<evidence type="ECO:0000256" key="3">
    <source>
        <dbReference type="SAM" id="MobiDB-lite"/>
    </source>
</evidence>
<feature type="region of interest" description="Disordered" evidence="3">
    <location>
        <begin position="686"/>
        <end position="706"/>
    </location>
</feature>
<keyword evidence="2" id="KW-0479">Metal-binding</keyword>
<comment type="subunit">
    <text evidence="1">Component of the NuA4 histone acetyltransferase complex.</text>
</comment>
<gene>
    <name evidence="5" type="ORF">Purlil1_10139</name>
</gene>
<keyword evidence="2" id="KW-0862">Zinc</keyword>
<sequence length="970" mass="110282">MGGRQRGTVRDADQLVALAIQDGLPTDTTQLDPHVVHRNISKNTASDYERALELWEAFERRFPGSTPTNIQTLKQYAECIALAAKGRLDKTGKRRPTATSVRNEMRKFCSAWQRAHNAHIPPDVRLSMAPYIEGELAKKLGLPTGKMAHKKKTFLTIENYVHMQERLWCNDYHHYIHEAYRLDNANLLNTHCFTSARLQEVCQARYQMKAPDGLPPPLFAQPLLHWLANVISARASSELITVEQALSLKPPKKGNFRIIEWDRHMIDRPVFPEWTRNGPTDKTRSPDSWSDEVSKWAKRAGLTNGTGLHAPRREALIKCNDRGYSLGQVLRFASQHNTNVLVNHYLGNMSTIDGAGTYLNMQPRTDLVEDFRSATMRWNPGLYLSLSAKDKEELEGSLEYKAVTRGINELSIRIREATTEDEKQQLKYQRRLEYDRRKAIENKRLSEIQAAQKIIYDRGDDPHEQQDWRRIHFDRISHMLPPERLRLAKSMTLRAWPRSSEWVSVLKDLIALRENNDNAAYQEVMRPIQGYCAVPSCRKSMASIPPAERWQHAYDCHESYYKATSSLAKFCFHCSKWVAGQREWKHHCQSHIDGGDIPFRCDPIVFRHAVACAGYCPVHLGRQDLPAHQRMTQYVDKSSWKRHLSDCLPAYIMSQGPSKFACPHALCPAAFNSSDDLWHHLEDVHSVPKPKASPSGKRKTPPEAEVNAAKKRITIVPQRSSVIGKLYGVGTAPSDNISLPRRQPLQVDSNGPAALLCSVSCNDYTECGFGYFEPLAEADADFLDFATSASPTSPADRTTPTVSGADLQECVDPDILSSRSTQAQADSAVDASDLDSGAPPSQSSRSYFDADDLQSSEPEYPIECLLAMWKSQRSELFLVKWVGGSTSWEPEMNVPDQSIAELKRTYRGFRDGIEILQTQVRGKALWYKILFLNFDGADEDRSWWVPEKAMDPEVRVKRETKNKRRRRKRS</sequence>
<dbReference type="PROSITE" id="PS00028">
    <property type="entry name" value="ZINC_FINGER_C2H2_1"/>
    <property type="match status" value="1"/>
</dbReference>
<keyword evidence="6" id="KW-1185">Reference proteome</keyword>
<feature type="region of interest" description="Disordered" evidence="3">
    <location>
        <begin position="818"/>
        <end position="852"/>
    </location>
</feature>
<dbReference type="SUPFAM" id="SSF54160">
    <property type="entry name" value="Chromo domain-like"/>
    <property type="match status" value="1"/>
</dbReference>
<evidence type="ECO:0000256" key="1">
    <source>
        <dbReference type="ARBA" id="ARBA00011353"/>
    </source>
</evidence>
<evidence type="ECO:0000313" key="6">
    <source>
        <dbReference type="Proteomes" id="UP001287286"/>
    </source>
</evidence>
<protein>
    <recommendedName>
        <fullName evidence="4">C2H2-type domain-containing protein</fullName>
    </recommendedName>
</protein>
<name>A0ABR0BNA0_PURLI</name>
<dbReference type="PANTHER" id="PTHR37535:SF3">
    <property type="entry name" value="FLUG DOMAIN-CONTAINING PROTEIN"/>
    <property type="match status" value="1"/>
</dbReference>
<organism evidence="5 6">
    <name type="scientific">Purpureocillium lilacinum</name>
    <name type="common">Paecilomyces lilacinus</name>
    <dbReference type="NCBI Taxonomy" id="33203"/>
    <lineage>
        <taxon>Eukaryota</taxon>
        <taxon>Fungi</taxon>
        <taxon>Dikarya</taxon>
        <taxon>Ascomycota</taxon>
        <taxon>Pezizomycotina</taxon>
        <taxon>Sordariomycetes</taxon>
        <taxon>Hypocreomycetidae</taxon>
        <taxon>Hypocreales</taxon>
        <taxon>Ophiocordycipitaceae</taxon>
        <taxon>Purpureocillium</taxon>
    </lineage>
</organism>
<reference evidence="5 6" key="1">
    <citation type="journal article" date="2024" name="Microbiol. Resour. Announc.">
        <title>Genome annotations for the ascomycete fungi Trichoderma harzianum, Trichoderma aggressivum, and Purpureocillium lilacinum.</title>
        <authorList>
            <person name="Beijen E.P.W."/>
            <person name="Ohm R.A."/>
        </authorList>
    </citation>
    <scope>NUCLEOTIDE SEQUENCE [LARGE SCALE GENOMIC DNA]</scope>
    <source>
        <strain evidence="5 6">CBS 150709</strain>
    </source>
</reference>
<dbReference type="InterPro" id="IPR016197">
    <property type="entry name" value="Chromo-like_dom_sf"/>
</dbReference>
<dbReference type="EMBL" id="JAWRVI010000050">
    <property type="protein sequence ID" value="KAK4084733.1"/>
    <property type="molecule type" value="Genomic_DNA"/>
</dbReference>